<reference evidence="1 2" key="1">
    <citation type="journal article" date="2019" name="Int. J. Syst. Evol. Microbiol.">
        <title>The Global Catalogue of Microorganisms (GCM) 10K type strain sequencing project: providing services to taxonomists for standard genome sequencing and annotation.</title>
        <authorList>
            <consortium name="The Broad Institute Genomics Platform"/>
            <consortium name="The Broad Institute Genome Sequencing Center for Infectious Disease"/>
            <person name="Wu L."/>
            <person name="Ma J."/>
        </authorList>
    </citation>
    <scope>NUCLEOTIDE SEQUENCE [LARGE SCALE GENOMIC DNA]</scope>
    <source>
        <strain evidence="1 2">JCM 12928</strain>
    </source>
</reference>
<organism evidence="1 2">
    <name type="scientific">Brevundimonas kwangchunensis</name>
    <dbReference type="NCBI Taxonomy" id="322163"/>
    <lineage>
        <taxon>Bacteria</taxon>
        <taxon>Pseudomonadati</taxon>
        <taxon>Pseudomonadota</taxon>
        <taxon>Alphaproteobacteria</taxon>
        <taxon>Caulobacterales</taxon>
        <taxon>Caulobacteraceae</taxon>
        <taxon>Brevundimonas</taxon>
    </lineage>
</organism>
<dbReference type="Gene3D" id="3.30.530.20">
    <property type="match status" value="1"/>
</dbReference>
<protein>
    <submittedName>
        <fullName evidence="1">SRPBCC domain-containing protein</fullName>
    </submittedName>
</protein>
<evidence type="ECO:0000313" key="2">
    <source>
        <dbReference type="Proteomes" id="UP001501352"/>
    </source>
</evidence>
<dbReference type="InterPro" id="IPR023393">
    <property type="entry name" value="START-like_dom_sf"/>
</dbReference>
<evidence type="ECO:0000313" key="1">
    <source>
        <dbReference type="EMBL" id="GAA0629810.1"/>
    </source>
</evidence>
<dbReference type="RefSeq" id="WP_343794730.1">
    <property type="nucleotide sequence ID" value="NZ_BAAAGA010000008.1"/>
</dbReference>
<dbReference type="CDD" id="cd07822">
    <property type="entry name" value="SRPBCC_4"/>
    <property type="match status" value="1"/>
</dbReference>
<dbReference type="Proteomes" id="UP001501352">
    <property type="component" value="Unassembled WGS sequence"/>
</dbReference>
<dbReference type="SUPFAM" id="SSF55961">
    <property type="entry name" value="Bet v1-like"/>
    <property type="match status" value="1"/>
</dbReference>
<dbReference type="EMBL" id="BAAAGA010000008">
    <property type="protein sequence ID" value="GAA0629810.1"/>
    <property type="molecule type" value="Genomic_DNA"/>
</dbReference>
<accession>A0ABN1H5X0</accession>
<comment type="caution">
    <text evidence="1">The sequence shown here is derived from an EMBL/GenBank/DDBJ whole genome shotgun (WGS) entry which is preliminary data.</text>
</comment>
<name>A0ABN1H5X0_9CAUL</name>
<sequence length="147" mass="16675">MDTARIEKRIGIRASTDAIWEVISNLPGWSDWNPIEKDVEGTIAFGGQMGLTETIEGLPPRKVIARVVEWQPYAQLVWAENRGLWFRSMRYFEIEQLEQPGSCIAANGIVFSGLRGEMYFDKHRARLRHSVDAIAEAWKAAAEEPEA</sequence>
<gene>
    <name evidence="1" type="ORF">GCM10009422_29160</name>
</gene>
<keyword evidence="2" id="KW-1185">Reference proteome</keyword>
<proteinExistence type="predicted"/>